<keyword evidence="12" id="KW-1185">Reference proteome</keyword>
<evidence type="ECO:0000313" key="12">
    <source>
        <dbReference type="Proteomes" id="UP001175211"/>
    </source>
</evidence>
<dbReference type="PANTHER" id="PTHR11177:SF392">
    <property type="entry name" value="HAP41P"/>
    <property type="match status" value="1"/>
</dbReference>
<accession>A0AA39NM33</accession>
<dbReference type="Pfam" id="PF00704">
    <property type="entry name" value="Glyco_hydro_18"/>
    <property type="match status" value="1"/>
</dbReference>
<dbReference type="InterPro" id="IPR001579">
    <property type="entry name" value="Glyco_hydro_18_chit_AS"/>
</dbReference>
<dbReference type="GO" id="GO:0008061">
    <property type="term" value="F:chitin binding"/>
    <property type="evidence" value="ECO:0007669"/>
    <property type="project" value="InterPro"/>
</dbReference>
<protein>
    <submittedName>
        <fullName evidence="11">Glycoside hydrolase family 18 protein</fullName>
    </submittedName>
</protein>
<keyword evidence="3" id="KW-0146">Chitin degradation</keyword>
<keyword evidence="4" id="KW-0119">Carbohydrate metabolism</keyword>
<dbReference type="GO" id="GO:0006032">
    <property type="term" value="P:chitin catabolic process"/>
    <property type="evidence" value="ECO:0007669"/>
    <property type="project" value="UniProtKB-KW"/>
</dbReference>
<comment type="catalytic activity">
    <reaction evidence="1">
        <text>Random endo-hydrolysis of N-acetyl-beta-D-glucosaminide (1-&gt;4)-beta-linkages in chitin and chitodextrins.</text>
        <dbReference type="EC" id="3.2.1.14"/>
    </reaction>
</comment>
<dbReference type="RefSeq" id="XP_060338441.1">
    <property type="nucleotide sequence ID" value="XM_060471161.1"/>
</dbReference>
<comment type="similarity">
    <text evidence="8">Belongs to the glycosyl hydrolase 18 family.</text>
</comment>
<dbReference type="Proteomes" id="UP001175211">
    <property type="component" value="Unassembled WGS sequence"/>
</dbReference>
<evidence type="ECO:0000313" key="11">
    <source>
        <dbReference type="EMBL" id="KAK0468166.1"/>
    </source>
</evidence>
<dbReference type="EMBL" id="JAUEPS010000002">
    <property type="protein sequence ID" value="KAK0468166.1"/>
    <property type="molecule type" value="Genomic_DNA"/>
</dbReference>
<dbReference type="PANTHER" id="PTHR11177">
    <property type="entry name" value="CHITINASE"/>
    <property type="match status" value="1"/>
</dbReference>
<dbReference type="GO" id="GO:0008843">
    <property type="term" value="F:endochitinase activity"/>
    <property type="evidence" value="ECO:0007669"/>
    <property type="project" value="UniProtKB-EC"/>
</dbReference>
<dbReference type="GeneID" id="85354709"/>
<organism evidence="11 12">
    <name type="scientific">Armillaria tabescens</name>
    <name type="common">Ringless honey mushroom</name>
    <name type="synonym">Agaricus tabescens</name>
    <dbReference type="NCBI Taxonomy" id="1929756"/>
    <lineage>
        <taxon>Eukaryota</taxon>
        <taxon>Fungi</taxon>
        <taxon>Dikarya</taxon>
        <taxon>Basidiomycota</taxon>
        <taxon>Agaricomycotina</taxon>
        <taxon>Agaricomycetes</taxon>
        <taxon>Agaricomycetidae</taxon>
        <taxon>Agaricales</taxon>
        <taxon>Marasmiineae</taxon>
        <taxon>Physalacriaceae</taxon>
        <taxon>Desarmillaria</taxon>
    </lineage>
</organism>
<keyword evidence="2 7" id="KW-0378">Hydrolase</keyword>
<dbReference type="SMART" id="SM00636">
    <property type="entry name" value="Glyco_18"/>
    <property type="match status" value="1"/>
</dbReference>
<evidence type="ECO:0000256" key="1">
    <source>
        <dbReference type="ARBA" id="ARBA00000822"/>
    </source>
</evidence>
<evidence type="ECO:0000256" key="4">
    <source>
        <dbReference type="ARBA" id="ARBA00023277"/>
    </source>
</evidence>
<dbReference type="InterPro" id="IPR050314">
    <property type="entry name" value="Glycosyl_Hydrlase_18"/>
</dbReference>
<comment type="caution">
    <text evidence="11">The sequence shown here is derived from an EMBL/GenBank/DDBJ whole genome shotgun (WGS) entry which is preliminary data.</text>
</comment>
<dbReference type="AlphaFoldDB" id="A0AA39NM33"/>
<evidence type="ECO:0000256" key="7">
    <source>
        <dbReference type="RuleBase" id="RU000489"/>
    </source>
</evidence>
<evidence type="ECO:0000256" key="2">
    <source>
        <dbReference type="ARBA" id="ARBA00022801"/>
    </source>
</evidence>
<name>A0AA39NM33_ARMTA</name>
<evidence type="ECO:0000256" key="8">
    <source>
        <dbReference type="RuleBase" id="RU004453"/>
    </source>
</evidence>
<dbReference type="InterPro" id="IPR011583">
    <property type="entry name" value="Chitinase_II/V-like_cat"/>
</dbReference>
<keyword evidence="9" id="KW-0732">Signal</keyword>
<sequence>MFLNNLAILSLSACLPMVISAPVLDSNNTTTATSVSTSQNATSTISPFSNLPLSFGVDVGHSPSGSEAVFVYSPQSPETVSSETDSPPQRPLVMAYYPSWADDEYSPDKINYTLYDWIDFAFAIPDCNFDLTWDSEAPDLLARLVKAARAGGTKVKLSIGGWTGSHCFSGAVSDETSRNAFVSNIVGLYNKYNLDGIDIDWEYPGRRGESDNQVSLSDSANFLQFLRLLRKSLPANAVVTAAVDHMPFVDDDGARMKDVSDFAEVLDWILIMNYDVWSASPNPGPNAPLSDKCGNSTQPHANAQAALNAWTMAGFKLSQIVLGIPAYGILSTSNATGLRTRSKRGSPALAADDDQKQGEIQFRSLVDQGALSIRNDTSGQRYFVASPGFTRDWDQCSSTPFLRSLDANQIVSYDDPESIGLKAKFVMENGMRGTSMWEMTGDTEYNDLTNAVRTMFGC</sequence>
<evidence type="ECO:0000256" key="3">
    <source>
        <dbReference type="ARBA" id="ARBA00023024"/>
    </source>
</evidence>
<dbReference type="SUPFAM" id="SSF51445">
    <property type="entry name" value="(Trans)glycosidases"/>
    <property type="match status" value="1"/>
</dbReference>
<evidence type="ECO:0000256" key="6">
    <source>
        <dbReference type="ARBA" id="ARBA00023326"/>
    </source>
</evidence>
<proteinExistence type="inferred from homology"/>
<dbReference type="PROSITE" id="PS01095">
    <property type="entry name" value="GH18_1"/>
    <property type="match status" value="1"/>
</dbReference>
<evidence type="ECO:0000256" key="9">
    <source>
        <dbReference type="SAM" id="SignalP"/>
    </source>
</evidence>
<reference evidence="11" key="1">
    <citation type="submission" date="2023-06" db="EMBL/GenBank/DDBJ databases">
        <authorList>
            <consortium name="Lawrence Berkeley National Laboratory"/>
            <person name="Ahrendt S."/>
            <person name="Sahu N."/>
            <person name="Indic B."/>
            <person name="Wong-Bajracharya J."/>
            <person name="Merenyi Z."/>
            <person name="Ke H.-M."/>
            <person name="Monk M."/>
            <person name="Kocsube S."/>
            <person name="Drula E."/>
            <person name="Lipzen A."/>
            <person name="Balint B."/>
            <person name="Henrissat B."/>
            <person name="Andreopoulos B."/>
            <person name="Martin F.M."/>
            <person name="Harder C.B."/>
            <person name="Rigling D."/>
            <person name="Ford K.L."/>
            <person name="Foster G.D."/>
            <person name="Pangilinan J."/>
            <person name="Papanicolaou A."/>
            <person name="Barry K."/>
            <person name="LaButti K."/>
            <person name="Viragh M."/>
            <person name="Koriabine M."/>
            <person name="Yan M."/>
            <person name="Riley R."/>
            <person name="Champramary S."/>
            <person name="Plett K.L."/>
            <person name="Tsai I.J."/>
            <person name="Slot J."/>
            <person name="Sipos G."/>
            <person name="Plett J."/>
            <person name="Nagy L.G."/>
            <person name="Grigoriev I.V."/>
        </authorList>
    </citation>
    <scope>NUCLEOTIDE SEQUENCE</scope>
    <source>
        <strain evidence="11">CCBAS 213</strain>
    </source>
</reference>
<gene>
    <name evidence="11" type="ORF">EV420DRAFT_1503146</name>
</gene>
<evidence type="ECO:0000256" key="5">
    <source>
        <dbReference type="ARBA" id="ARBA00023295"/>
    </source>
</evidence>
<dbReference type="GO" id="GO:0005576">
    <property type="term" value="C:extracellular region"/>
    <property type="evidence" value="ECO:0007669"/>
    <property type="project" value="TreeGrafter"/>
</dbReference>
<dbReference type="InterPro" id="IPR001223">
    <property type="entry name" value="Glyco_hydro18_cat"/>
</dbReference>
<dbReference type="PROSITE" id="PS51910">
    <property type="entry name" value="GH18_2"/>
    <property type="match status" value="1"/>
</dbReference>
<keyword evidence="6" id="KW-0624">Polysaccharide degradation</keyword>
<dbReference type="GO" id="GO:0000272">
    <property type="term" value="P:polysaccharide catabolic process"/>
    <property type="evidence" value="ECO:0007669"/>
    <property type="project" value="UniProtKB-KW"/>
</dbReference>
<feature type="domain" description="GH18" evidence="10">
    <location>
        <begin position="91"/>
        <end position="458"/>
    </location>
</feature>
<keyword evidence="5 7" id="KW-0326">Glycosidase</keyword>
<feature type="signal peptide" evidence="9">
    <location>
        <begin position="1"/>
        <end position="20"/>
    </location>
</feature>
<dbReference type="InterPro" id="IPR017853">
    <property type="entry name" value="GH"/>
</dbReference>
<dbReference type="Gene3D" id="3.20.20.80">
    <property type="entry name" value="Glycosidases"/>
    <property type="match status" value="2"/>
</dbReference>
<evidence type="ECO:0000259" key="10">
    <source>
        <dbReference type="PROSITE" id="PS51910"/>
    </source>
</evidence>
<feature type="chain" id="PRO_5041253588" evidence="9">
    <location>
        <begin position="21"/>
        <end position="458"/>
    </location>
</feature>